<proteinExistence type="inferred from homology"/>
<dbReference type="OrthoDB" id="9808686at2"/>
<evidence type="ECO:0000256" key="7">
    <source>
        <dbReference type="ARBA" id="ARBA00023136"/>
    </source>
</evidence>
<dbReference type="EMBL" id="FQUJ01000025">
    <property type="protein sequence ID" value="SHF81867.1"/>
    <property type="molecule type" value="Genomic_DNA"/>
</dbReference>
<dbReference type="InterPro" id="IPR051449">
    <property type="entry name" value="ABC-2_transporter_component"/>
</dbReference>
<keyword evidence="7 8" id="KW-0472">Membrane</keyword>
<comment type="similarity">
    <text evidence="2">Belongs to the ABC-2 integral membrane protein family.</text>
</comment>
<evidence type="ECO:0000256" key="6">
    <source>
        <dbReference type="ARBA" id="ARBA00022989"/>
    </source>
</evidence>
<evidence type="ECO:0000256" key="3">
    <source>
        <dbReference type="ARBA" id="ARBA00022448"/>
    </source>
</evidence>
<keyword evidence="6 8" id="KW-1133">Transmembrane helix</keyword>
<dbReference type="PANTHER" id="PTHR30294:SF29">
    <property type="entry name" value="MULTIDRUG ABC TRANSPORTER PERMEASE YBHS-RELATED"/>
    <property type="match status" value="1"/>
</dbReference>
<reference evidence="10 11" key="1">
    <citation type="submission" date="2016-11" db="EMBL/GenBank/DDBJ databases">
        <authorList>
            <person name="Jaros S."/>
            <person name="Januszkiewicz K."/>
            <person name="Wedrychowicz H."/>
        </authorList>
    </citation>
    <scope>NUCLEOTIDE SEQUENCE [LARGE SCALE GENOMIC DNA]</scope>
    <source>
        <strain evidence="10 11">DSM 19980</strain>
    </source>
</reference>
<dbReference type="STRING" id="1121942.SAMN02745148_03606"/>
<comment type="subcellular location">
    <subcellularLocation>
        <location evidence="1">Cell membrane</location>
        <topology evidence="1">Multi-pass membrane protein</topology>
    </subcellularLocation>
</comment>
<dbReference type="GO" id="GO:0140359">
    <property type="term" value="F:ABC-type transporter activity"/>
    <property type="evidence" value="ECO:0007669"/>
    <property type="project" value="InterPro"/>
</dbReference>
<evidence type="ECO:0000256" key="5">
    <source>
        <dbReference type="ARBA" id="ARBA00022692"/>
    </source>
</evidence>
<keyword evidence="5 8" id="KW-0812">Transmembrane</keyword>
<evidence type="ECO:0000256" key="8">
    <source>
        <dbReference type="SAM" id="Phobius"/>
    </source>
</evidence>
<feature type="transmembrane region" description="Helical" evidence="8">
    <location>
        <begin position="33"/>
        <end position="52"/>
    </location>
</feature>
<evidence type="ECO:0000256" key="2">
    <source>
        <dbReference type="ARBA" id="ARBA00007783"/>
    </source>
</evidence>
<feature type="domain" description="ABC transmembrane type-2" evidence="9">
    <location>
        <begin position="145"/>
        <end position="379"/>
    </location>
</feature>
<feature type="transmembrane region" description="Helical" evidence="8">
    <location>
        <begin position="265"/>
        <end position="289"/>
    </location>
</feature>
<accession>A0A1M5ERR2</accession>
<dbReference type="Pfam" id="PF12698">
    <property type="entry name" value="ABC2_membrane_3"/>
    <property type="match status" value="1"/>
</dbReference>
<dbReference type="PROSITE" id="PS51012">
    <property type="entry name" value="ABC_TM2"/>
    <property type="match status" value="1"/>
</dbReference>
<dbReference type="GO" id="GO:0005886">
    <property type="term" value="C:plasma membrane"/>
    <property type="evidence" value="ECO:0007669"/>
    <property type="project" value="UniProtKB-SubCell"/>
</dbReference>
<evidence type="ECO:0000256" key="4">
    <source>
        <dbReference type="ARBA" id="ARBA00022475"/>
    </source>
</evidence>
<protein>
    <submittedName>
        <fullName evidence="10">ABC-2 type transport system permease protein</fullName>
    </submittedName>
</protein>
<dbReference type="Gene3D" id="3.40.1710.10">
    <property type="entry name" value="abc type-2 transporter like domain"/>
    <property type="match status" value="1"/>
</dbReference>
<dbReference type="InterPro" id="IPR013525">
    <property type="entry name" value="ABC2_TM"/>
</dbReference>
<feature type="transmembrane region" description="Helical" evidence="8">
    <location>
        <begin position="238"/>
        <end position="258"/>
    </location>
</feature>
<dbReference type="RefSeq" id="WP_072825508.1">
    <property type="nucleotide sequence ID" value="NZ_FQUJ01000025.1"/>
</dbReference>
<organism evidence="10 11">
    <name type="scientific">Modicisalibacter ilicicola DSM 19980</name>
    <dbReference type="NCBI Taxonomy" id="1121942"/>
    <lineage>
        <taxon>Bacteria</taxon>
        <taxon>Pseudomonadati</taxon>
        <taxon>Pseudomonadota</taxon>
        <taxon>Gammaproteobacteria</taxon>
        <taxon>Oceanospirillales</taxon>
        <taxon>Halomonadaceae</taxon>
        <taxon>Modicisalibacter</taxon>
    </lineage>
</organism>
<keyword evidence="11" id="KW-1185">Reference proteome</keyword>
<feature type="transmembrane region" description="Helical" evidence="8">
    <location>
        <begin position="186"/>
        <end position="209"/>
    </location>
</feature>
<dbReference type="AlphaFoldDB" id="A0A1M5ERR2"/>
<feature type="transmembrane region" description="Helical" evidence="8">
    <location>
        <begin position="295"/>
        <end position="315"/>
    </location>
</feature>
<keyword evidence="3" id="KW-0813">Transport</keyword>
<dbReference type="PANTHER" id="PTHR30294">
    <property type="entry name" value="MEMBRANE COMPONENT OF ABC TRANSPORTER YHHJ-RELATED"/>
    <property type="match status" value="1"/>
</dbReference>
<dbReference type="Proteomes" id="UP000184346">
    <property type="component" value="Unassembled WGS sequence"/>
</dbReference>
<dbReference type="InterPro" id="IPR047817">
    <property type="entry name" value="ABC2_TM_bact-type"/>
</dbReference>
<gene>
    <name evidence="10" type="ORF">SAMN02745148_03606</name>
</gene>
<keyword evidence="4" id="KW-1003">Cell membrane</keyword>
<feature type="transmembrane region" description="Helical" evidence="8">
    <location>
        <begin position="353"/>
        <end position="374"/>
    </location>
</feature>
<evidence type="ECO:0000256" key="1">
    <source>
        <dbReference type="ARBA" id="ARBA00004651"/>
    </source>
</evidence>
<evidence type="ECO:0000313" key="10">
    <source>
        <dbReference type="EMBL" id="SHF81867.1"/>
    </source>
</evidence>
<evidence type="ECO:0000259" key="9">
    <source>
        <dbReference type="PROSITE" id="PS51012"/>
    </source>
</evidence>
<evidence type="ECO:0000313" key="11">
    <source>
        <dbReference type="Proteomes" id="UP000184346"/>
    </source>
</evidence>
<name>A0A1M5ERR2_9GAMM</name>
<sequence length="381" mass="41506">MNADVSAGKQKLRRVLGIVRKETRQAWRDPSSILVAVVLPLILLFLFGYGVTFDPRFFTVGLVVEQPTPESGSFTAALSQSPYFRIETARDRRTFEAALVAGDIHGIVVLPADFAEQAYRGESAPIQVIVDGSDPNTADLVGNYLGLLWANWLEQESVSRAQPLLPMAVELQPQVWFNPEASSRHYLVPGSIAIILTMIGALLTALVIAREWERGTMEALLATPIEIPELLVGKLVPYFLLGMGSMALSVATAVLLFGVPFRGSFALLTLVSAVFLLAALGQGLLISTVTRNQLVAAQVSILSAFLPAFYFSNFVFEIDSMPWALQLISYAVPARYFVSTLQTLFLAGDIWSVILPDLLGLAAIAAGFFTLTAITTRRRLE</sequence>